<reference evidence="2" key="1">
    <citation type="journal article" date="2022" name="Mol. Ecol. Resour.">
        <title>The genomes of chicory, endive, great burdock and yacon provide insights into Asteraceae palaeo-polyploidization history and plant inulin production.</title>
        <authorList>
            <person name="Fan W."/>
            <person name="Wang S."/>
            <person name="Wang H."/>
            <person name="Wang A."/>
            <person name="Jiang F."/>
            <person name="Liu H."/>
            <person name="Zhao H."/>
            <person name="Xu D."/>
            <person name="Zhang Y."/>
        </authorList>
    </citation>
    <scope>NUCLEOTIDE SEQUENCE [LARGE SCALE GENOMIC DNA]</scope>
    <source>
        <strain evidence="2">cv. Yunnan</strain>
    </source>
</reference>
<comment type="caution">
    <text evidence="1">The sequence shown here is derived from an EMBL/GenBank/DDBJ whole genome shotgun (WGS) entry which is preliminary data.</text>
</comment>
<sequence length="105" mass="11814">MEQDGVKLTNIPTDVLRLIIMYLAMSNGGASNLAKVIAVCEAFKQFSNDREILKVTNFDNMEQYCLNDTFWNENGLLAKCVTVGNESTRQIIQQIPILLLGMEEI</sequence>
<accession>A0ACB9HIH4</accession>
<evidence type="ECO:0000313" key="1">
    <source>
        <dbReference type="EMBL" id="KAI3795728.1"/>
    </source>
</evidence>
<organism evidence="1 2">
    <name type="scientific">Smallanthus sonchifolius</name>
    <dbReference type="NCBI Taxonomy" id="185202"/>
    <lineage>
        <taxon>Eukaryota</taxon>
        <taxon>Viridiplantae</taxon>
        <taxon>Streptophyta</taxon>
        <taxon>Embryophyta</taxon>
        <taxon>Tracheophyta</taxon>
        <taxon>Spermatophyta</taxon>
        <taxon>Magnoliopsida</taxon>
        <taxon>eudicotyledons</taxon>
        <taxon>Gunneridae</taxon>
        <taxon>Pentapetalae</taxon>
        <taxon>asterids</taxon>
        <taxon>campanulids</taxon>
        <taxon>Asterales</taxon>
        <taxon>Asteraceae</taxon>
        <taxon>Asteroideae</taxon>
        <taxon>Heliantheae alliance</taxon>
        <taxon>Millerieae</taxon>
        <taxon>Smallanthus</taxon>
    </lineage>
</organism>
<evidence type="ECO:0000313" key="2">
    <source>
        <dbReference type="Proteomes" id="UP001056120"/>
    </source>
</evidence>
<protein>
    <submittedName>
        <fullName evidence="1">Uncharacterized protein</fullName>
    </submittedName>
</protein>
<dbReference type="EMBL" id="CM042029">
    <property type="protein sequence ID" value="KAI3795728.1"/>
    <property type="molecule type" value="Genomic_DNA"/>
</dbReference>
<proteinExistence type="predicted"/>
<gene>
    <name evidence="1" type="ORF">L1987_38385</name>
</gene>
<reference evidence="1 2" key="2">
    <citation type="journal article" date="2022" name="Mol. Ecol. Resour.">
        <title>The genomes of chicory, endive, great burdock and yacon provide insights into Asteraceae paleo-polyploidization history and plant inulin production.</title>
        <authorList>
            <person name="Fan W."/>
            <person name="Wang S."/>
            <person name="Wang H."/>
            <person name="Wang A."/>
            <person name="Jiang F."/>
            <person name="Liu H."/>
            <person name="Zhao H."/>
            <person name="Xu D."/>
            <person name="Zhang Y."/>
        </authorList>
    </citation>
    <scope>NUCLEOTIDE SEQUENCE [LARGE SCALE GENOMIC DNA]</scope>
    <source>
        <strain evidence="2">cv. Yunnan</strain>
        <tissue evidence="1">Leaves</tissue>
    </source>
</reference>
<name>A0ACB9HIH4_9ASTR</name>
<dbReference type="Proteomes" id="UP001056120">
    <property type="component" value="Linkage Group LG12"/>
</dbReference>
<keyword evidence="2" id="KW-1185">Reference proteome</keyword>